<name>K3XPC2_SETIT</name>
<evidence type="ECO:0000313" key="2">
    <source>
        <dbReference type="EMBL" id="RCV24670.1"/>
    </source>
</evidence>
<organism evidence="3 4">
    <name type="scientific">Setaria italica</name>
    <name type="common">Foxtail millet</name>
    <name type="synonym">Panicum italicum</name>
    <dbReference type="NCBI Taxonomy" id="4555"/>
    <lineage>
        <taxon>Eukaryota</taxon>
        <taxon>Viridiplantae</taxon>
        <taxon>Streptophyta</taxon>
        <taxon>Embryophyta</taxon>
        <taxon>Tracheophyta</taxon>
        <taxon>Spermatophyta</taxon>
        <taxon>Magnoliopsida</taxon>
        <taxon>Liliopsida</taxon>
        <taxon>Poales</taxon>
        <taxon>Poaceae</taxon>
        <taxon>PACMAD clade</taxon>
        <taxon>Panicoideae</taxon>
        <taxon>Panicodae</taxon>
        <taxon>Paniceae</taxon>
        <taxon>Cenchrinae</taxon>
        <taxon>Setaria</taxon>
    </lineage>
</organism>
<dbReference type="Pfam" id="PF03478">
    <property type="entry name" value="Beta-prop_KIB1-4"/>
    <property type="match status" value="1"/>
</dbReference>
<reference evidence="2 4" key="1">
    <citation type="journal article" date="2012" name="Nat. Biotechnol.">
        <title>Reference genome sequence of the model plant Setaria.</title>
        <authorList>
            <person name="Bennetzen J.L."/>
            <person name="Schmutz J."/>
            <person name="Wang H."/>
            <person name="Percifield R."/>
            <person name="Hawkins J."/>
            <person name="Pontaroli A.C."/>
            <person name="Estep M."/>
            <person name="Feng L."/>
            <person name="Vaughn J.N."/>
            <person name="Grimwood J."/>
            <person name="Jenkins J."/>
            <person name="Barry K."/>
            <person name="Lindquist E."/>
            <person name="Hellsten U."/>
            <person name="Deshpande S."/>
            <person name="Wang X."/>
            <person name="Wu X."/>
            <person name="Mitros T."/>
            <person name="Triplett J."/>
            <person name="Yang X."/>
            <person name="Ye C.Y."/>
            <person name="Mauro-Herrera M."/>
            <person name="Wang L."/>
            <person name="Li P."/>
            <person name="Sharma M."/>
            <person name="Sharma R."/>
            <person name="Ronald P.C."/>
            <person name="Panaud O."/>
            <person name="Kellogg E.A."/>
            <person name="Brutnell T.P."/>
            <person name="Doust A.N."/>
            <person name="Tuskan G.A."/>
            <person name="Rokhsar D."/>
            <person name="Devos K.M."/>
        </authorList>
    </citation>
    <scope>NUCLEOTIDE SEQUENCE [LARGE SCALE GENOMIC DNA]</scope>
    <source>
        <strain evidence="4">cv. Yugu1</strain>
        <strain evidence="2">Yugu1</strain>
    </source>
</reference>
<evidence type="ECO:0000259" key="1">
    <source>
        <dbReference type="Pfam" id="PF03478"/>
    </source>
</evidence>
<sequence>MGRPGSAAAAVTLGDTCQPSDPRRRYCVLRRRPPPLLADHCVLDSPDGLLLLQRDADTAVRLLHPFTGDLHELPPLTSLIPQLDRRTDHRPRLDANEHKVQSFRRISAAVSVAPTAGTVTVLLALEHICRFAHASTGDRRWTLTSWSENRVARTLGFHGSLYLTCWGHEESSILRLDPPPPLVDNDGVELLPPRTIATLVECDSEILVAPTHLPFTPRSLTDLLSGEPAAPMASIGEHCLLFGMRSLAVSSGGLPSVAGNFIVLCDRIPDRLMQYNLGDDTLSPACDGDIVKSPPPSPRSIVHHLVACCYRYFWNKGLIYCSRTKPSWGTKRKWRLGGLSSHQSLVA</sequence>
<reference evidence="3" key="3">
    <citation type="submission" date="2018-08" db="UniProtKB">
        <authorList>
            <consortium name="EnsemblPlants"/>
        </authorList>
    </citation>
    <scope>IDENTIFICATION</scope>
    <source>
        <strain evidence="3">Yugu1</strain>
    </source>
</reference>
<dbReference type="PANTHER" id="PTHR33165">
    <property type="entry name" value="F-BOX DOMAIN CONTAINING PROTEIN-LIKE-RELATED"/>
    <property type="match status" value="1"/>
</dbReference>
<evidence type="ECO:0000313" key="4">
    <source>
        <dbReference type="Proteomes" id="UP000004995"/>
    </source>
</evidence>
<dbReference type="HOGENOM" id="CLU_040241_2_0_1"/>
<proteinExistence type="predicted"/>
<evidence type="ECO:0000313" key="3">
    <source>
        <dbReference type="EnsemblPlants" id="KQL04415"/>
    </source>
</evidence>
<dbReference type="EMBL" id="CM003532">
    <property type="protein sequence ID" value="RCV24670.1"/>
    <property type="molecule type" value="Genomic_DNA"/>
</dbReference>
<feature type="domain" description="KIB1-4 beta-propeller" evidence="1">
    <location>
        <begin position="34"/>
        <end position="269"/>
    </location>
</feature>
<dbReference type="EnsemblPlants" id="KQL04415">
    <property type="protein sequence ID" value="KQL04415"/>
    <property type="gene ID" value="SETIT_003745mg"/>
</dbReference>
<dbReference type="OrthoDB" id="666383at2759"/>
<dbReference type="PANTHER" id="PTHR33165:SF53">
    <property type="entry name" value="OS04G0486300 PROTEIN"/>
    <property type="match status" value="1"/>
</dbReference>
<reference evidence="2" key="2">
    <citation type="submission" date="2015-07" db="EMBL/GenBank/DDBJ databases">
        <authorList>
            <person name="Noorani M."/>
        </authorList>
    </citation>
    <scope>NUCLEOTIDE SEQUENCE</scope>
    <source>
        <strain evidence="2">Yugu1</strain>
    </source>
</reference>
<dbReference type="InterPro" id="IPR005174">
    <property type="entry name" value="KIB1-4_b-propeller"/>
</dbReference>
<dbReference type="Gramene" id="KQL04415">
    <property type="protein sequence ID" value="KQL04415"/>
    <property type="gene ID" value="SETIT_003745mg"/>
</dbReference>
<dbReference type="eggNOG" id="ENOG502R67M">
    <property type="taxonomic scope" value="Eukaryota"/>
</dbReference>
<dbReference type="AlphaFoldDB" id="K3XPC2"/>
<protein>
    <recommendedName>
        <fullName evidence="1">KIB1-4 beta-propeller domain-containing protein</fullName>
    </recommendedName>
</protein>
<keyword evidence="4" id="KW-1185">Reference proteome</keyword>
<dbReference type="Proteomes" id="UP000004995">
    <property type="component" value="Unassembled WGS sequence"/>
</dbReference>
<gene>
    <name evidence="2" type="ORF">SETIT_5G104300v2</name>
</gene>
<dbReference type="EMBL" id="AGNK02002866">
    <property type="status" value="NOT_ANNOTATED_CDS"/>
    <property type="molecule type" value="Genomic_DNA"/>
</dbReference>
<accession>K3XPC2</accession>